<reference evidence="2 3" key="1">
    <citation type="submission" date="2016-10" db="EMBL/GenBank/DDBJ databases">
        <title>The whole genome sequencing and assembly of Bacillus simplex DSM 1321 strain.</title>
        <authorList>
            <person name="Park M.-K."/>
            <person name="Lee Y.-J."/>
            <person name="Yi H."/>
            <person name="Bahn Y.-S."/>
            <person name="Kim J.F."/>
            <person name="Lee D.-W."/>
        </authorList>
    </citation>
    <scope>NUCLEOTIDE SEQUENCE [LARGE SCALE GENOMIC DNA]</scope>
    <source>
        <strain evidence="2 3">DSM 1321</strain>
    </source>
</reference>
<dbReference type="GeneID" id="56471146"/>
<evidence type="ECO:0000313" key="3">
    <source>
        <dbReference type="Proteomes" id="UP000214618"/>
    </source>
</evidence>
<dbReference type="EMBL" id="CP017704">
    <property type="protein sequence ID" value="ASS92532.1"/>
    <property type="molecule type" value="Genomic_DNA"/>
</dbReference>
<feature type="transmembrane region" description="Helical" evidence="1">
    <location>
        <begin position="84"/>
        <end position="102"/>
    </location>
</feature>
<name>A0A223EBB3_9BACI</name>
<protein>
    <submittedName>
        <fullName evidence="2">Uncharacterized protein</fullName>
    </submittedName>
</protein>
<dbReference type="OrthoDB" id="2864326at2"/>
<organism evidence="2 3">
    <name type="scientific">Peribacillus simplex NBRC 15720 = DSM 1321</name>
    <dbReference type="NCBI Taxonomy" id="1349754"/>
    <lineage>
        <taxon>Bacteria</taxon>
        <taxon>Bacillati</taxon>
        <taxon>Bacillota</taxon>
        <taxon>Bacilli</taxon>
        <taxon>Bacillales</taxon>
        <taxon>Bacillaceae</taxon>
        <taxon>Peribacillus</taxon>
    </lineage>
</organism>
<keyword evidence="1" id="KW-1133">Transmembrane helix</keyword>
<proteinExistence type="predicted"/>
<dbReference type="RefSeq" id="WP_063236549.1">
    <property type="nucleotide sequence ID" value="NZ_CP017704.1"/>
</dbReference>
<dbReference type="Proteomes" id="UP000214618">
    <property type="component" value="Chromosome"/>
</dbReference>
<evidence type="ECO:0000313" key="2">
    <source>
        <dbReference type="EMBL" id="ASS92532.1"/>
    </source>
</evidence>
<gene>
    <name evidence="2" type="ORF">BS1321_00200</name>
</gene>
<evidence type="ECO:0000256" key="1">
    <source>
        <dbReference type="SAM" id="Phobius"/>
    </source>
</evidence>
<accession>A0A223EBB3</accession>
<keyword evidence="1" id="KW-0812">Transmembrane</keyword>
<sequence>MKKLYLIPISILLAAPLSSFLSASIDSLISLNEDLPKDEYSPFLNGIIVGTLYELAIYCIIGIPVTLIIDTITYFVGLHTDLKVYLLQFSLYTISAITLAYILDSDNFWAYLMVGIAVHTYFHILFFLKKTNSKP</sequence>
<feature type="transmembrane region" description="Helical" evidence="1">
    <location>
        <begin position="47"/>
        <end position="72"/>
    </location>
</feature>
<dbReference type="AlphaFoldDB" id="A0A223EBB3"/>
<keyword evidence="1" id="KW-0472">Membrane</keyword>
<feature type="transmembrane region" description="Helical" evidence="1">
    <location>
        <begin position="108"/>
        <end position="128"/>
    </location>
</feature>